<name>A0ABN8ZCG1_RANTA</name>
<dbReference type="Proteomes" id="UP001176941">
    <property type="component" value="Chromosome 3"/>
</dbReference>
<sequence>MECSTPGFPVLHHAWSLLKLMSIESVMPSNHRFLCHPLLLLPSVFPSIKVFSNEPALHIRWLKYWRFSFSISTSNEYSQLISFRIDWFHLLVVQGTLVFSSITVQKHLFFGNSVFFVVPLSHPYMTTEKNIVLTMWTFVSKAMSLLLGWCTGKTQRDGMEREVGGGIGMGNPCKSMADSCQCMAKTTTIL</sequence>
<proteinExistence type="predicted"/>
<protein>
    <submittedName>
        <fullName evidence="1">Uncharacterized protein</fullName>
    </submittedName>
</protein>
<gene>
    <name evidence="1" type="ORF">MRATA1EN1_LOCUS19688</name>
</gene>
<dbReference type="EMBL" id="OX459939">
    <property type="protein sequence ID" value="CAI9170726.1"/>
    <property type="molecule type" value="Genomic_DNA"/>
</dbReference>
<organism evidence="1 2">
    <name type="scientific">Rangifer tarandus platyrhynchus</name>
    <name type="common">Svalbard reindeer</name>
    <dbReference type="NCBI Taxonomy" id="3082113"/>
    <lineage>
        <taxon>Eukaryota</taxon>
        <taxon>Metazoa</taxon>
        <taxon>Chordata</taxon>
        <taxon>Craniata</taxon>
        <taxon>Vertebrata</taxon>
        <taxon>Euteleostomi</taxon>
        <taxon>Mammalia</taxon>
        <taxon>Eutheria</taxon>
        <taxon>Laurasiatheria</taxon>
        <taxon>Artiodactyla</taxon>
        <taxon>Ruminantia</taxon>
        <taxon>Pecora</taxon>
        <taxon>Cervidae</taxon>
        <taxon>Odocoileinae</taxon>
        <taxon>Rangifer</taxon>
    </lineage>
</organism>
<reference evidence="1" key="1">
    <citation type="submission" date="2023-04" db="EMBL/GenBank/DDBJ databases">
        <authorList>
            <consortium name="ELIXIR-Norway"/>
        </authorList>
    </citation>
    <scope>NUCLEOTIDE SEQUENCE [LARGE SCALE GENOMIC DNA]</scope>
</reference>
<evidence type="ECO:0000313" key="1">
    <source>
        <dbReference type="EMBL" id="CAI9170726.1"/>
    </source>
</evidence>
<accession>A0ABN8ZCG1</accession>
<keyword evidence="2" id="KW-1185">Reference proteome</keyword>
<evidence type="ECO:0000313" key="2">
    <source>
        <dbReference type="Proteomes" id="UP001176941"/>
    </source>
</evidence>